<accession>A0A9P5XS39</accession>
<evidence type="ECO:0000256" key="2">
    <source>
        <dbReference type="ARBA" id="ARBA00022771"/>
    </source>
</evidence>
<dbReference type="PANTHER" id="PTHR39490">
    <property type="entry name" value="ARRESTIN DOMAIN-CONTAINING PROTEIN D"/>
    <property type="match status" value="1"/>
</dbReference>
<evidence type="ECO:0000313" key="7">
    <source>
        <dbReference type="EMBL" id="KAF9456692.1"/>
    </source>
</evidence>
<feature type="compositionally biased region" description="Low complexity" evidence="5">
    <location>
        <begin position="217"/>
        <end position="234"/>
    </location>
</feature>
<keyword evidence="8" id="KW-1185">Reference proteome</keyword>
<dbReference type="InterPro" id="IPR011011">
    <property type="entry name" value="Znf_FYVE_PHD"/>
</dbReference>
<evidence type="ECO:0000256" key="5">
    <source>
        <dbReference type="SAM" id="MobiDB-lite"/>
    </source>
</evidence>
<dbReference type="CDD" id="cd15760">
    <property type="entry name" value="FYVE_scVPS27p_like"/>
    <property type="match status" value="1"/>
</dbReference>
<dbReference type="PROSITE" id="PS50178">
    <property type="entry name" value="ZF_FYVE"/>
    <property type="match status" value="1"/>
</dbReference>
<evidence type="ECO:0000259" key="6">
    <source>
        <dbReference type="PROSITE" id="PS50178"/>
    </source>
</evidence>
<feature type="region of interest" description="Disordered" evidence="5">
    <location>
        <begin position="30"/>
        <end position="62"/>
    </location>
</feature>
<dbReference type="SMART" id="SM00064">
    <property type="entry name" value="FYVE"/>
    <property type="match status" value="1"/>
</dbReference>
<proteinExistence type="predicted"/>
<dbReference type="Proteomes" id="UP000807353">
    <property type="component" value="Unassembled WGS sequence"/>
</dbReference>
<feature type="domain" description="FYVE-type" evidence="6">
    <location>
        <begin position="116"/>
        <end position="188"/>
    </location>
</feature>
<keyword evidence="2 4" id="KW-0863">Zinc-finger</keyword>
<dbReference type="InterPro" id="IPR017455">
    <property type="entry name" value="Znf_FYVE-rel"/>
</dbReference>
<dbReference type="OrthoDB" id="660555at2759"/>
<keyword evidence="3" id="KW-0862">Zinc</keyword>
<dbReference type="SUPFAM" id="SSF57903">
    <property type="entry name" value="FYVE/PHD zinc finger"/>
    <property type="match status" value="1"/>
</dbReference>
<dbReference type="Gene3D" id="3.30.40.10">
    <property type="entry name" value="Zinc/RING finger domain, C3HC4 (zinc finger)"/>
    <property type="match status" value="1"/>
</dbReference>
<evidence type="ECO:0000313" key="8">
    <source>
        <dbReference type="Proteomes" id="UP000807353"/>
    </source>
</evidence>
<gene>
    <name evidence="7" type="ORF">BDZ94DRAFT_1177228</name>
</gene>
<evidence type="ECO:0000256" key="3">
    <source>
        <dbReference type="ARBA" id="ARBA00022833"/>
    </source>
</evidence>
<keyword evidence="1" id="KW-0479">Metal-binding</keyword>
<dbReference type="Pfam" id="PF01363">
    <property type="entry name" value="FYVE"/>
    <property type="match status" value="1"/>
</dbReference>
<evidence type="ECO:0000256" key="4">
    <source>
        <dbReference type="PROSITE-ProRule" id="PRU00091"/>
    </source>
</evidence>
<dbReference type="EMBL" id="MU150409">
    <property type="protein sequence ID" value="KAF9456692.1"/>
    <property type="molecule type" value="Genomic_DNA"/>
</dbReference>
<dbReference type="PANTHER" id="PTHR39490:SF8">
    <property type="entry name" value="ZINC FINGER FYVE DOMAIN-CONTAINING PROTEIN 21"/>
    <property type="match status" value="1"/>
</dbReference>
<dbReference type="InterPro" id="IPR000306">
    <property type="entry name" value="Znf_FYVE"/>
</dbReference>
<feature type="region of interest" description="Disordered" evidence="5">
    <location>
        <begin position="215"/>
        <end position="234"/>
    </location>
</feature>
<dbReference type="InterPro" id="IPR013083">
    <property type="entry name" value="Znf_RING/FYVE/PHD"/>
</dbReference>
<name>A0A9P5XS39_9AGAR</name>
<comment type="caution">
    <text evidence="7">The sequence shown here is derived from an EMBL/GenBank/DDBJ whole genome shotgun (WGS) entry which is preliminary data.</text>
</comment>
<protein>
    <submittedName>
        <fullName evidence="7">FYVE zinc finger-domain-containing protein</fullName>
    </submittedName>
</protein>
<sequence length="390" mass="42256">MSALTTSRPSKDSLRVSTLLDVVPLVPDVPLPTAAHSSGKRPPSPPPSSTASDDSRAVSPDSCYSPLPSLTHSSPSSSSSSLHSVPERTNEHLAVLLPKHLWKPDSLASQCDNFFCGVKFSIFDRRHHCRKCGGVFCNACTSRETPLLDASNLSFIHPPRNVPLTSFASPISPITPSRVCDDCWDQVHGTPSTPRTPDLIRPSFSRMLSSPVSMLKSPLSASPTTSHSSSLSSSLATAPAHPLASSDTACLLATAAPIARKTRSLRNTPSTSSLNSNRRITLRAAHLTLPPDLERSYGELDAYPLKRSSVLCKATGGGRWEPKQEPALVGYRPPVPGAKAAYELEIEEQEREEKVRKANPIVRDGAFQYRFTREPEPTMISRTPFTQSTF</sequence>
<dbReference type="InterPro" id="IPR052113">
    <property type="entry name" value="FYVE-type_Zinc_Finger"/>
</dbReference>
<evidence type="ECO:0000256" key="1">
    <source>
        <dbReference type="ARBA" id="ARBA00022723"/>
    </source>
</evidence>
<reference evidence="7" key="1">
    <citation type="submission" date="2020-11" db="EMBL/GenBank/DDBJ databases">
        <authorList>
            <consortium name="DOE Joint Genome Institute"/>
            <person name="Ahrendt S."/>
            <person name="Riley R."/>
            <person name="Andreopoulos W."/>
            <person name="Labutti K."/>
            <person name="Pangilinan J."/>
            <person name="Ruiz-Duenas F.J."/>
            <person name="Barrasa J.M."/>
            <person name="Sanchez-Garcia M."/>
            <person name="Camarero S."/>
            <person name="Miyauchi S."/>
            <person name="Serrano A."/>
            <person name="Linde D."/>
            <person name="Babiker R."/>
            <person name="Drula E."/>
            <person name="Ayuso-Fernandez I."/>
            <person name="Pacheco R."/>
            <person name="Padilla G."/>
            <person name="Ferreira P."/>
            <person name="Barriuso J."/>
            <person name="Kellner H."/>
            <person name="Castanera R."/>
            <person name="Alfaro M."/>
            <person name="Ramirez L."/>
            <person name="Pisabarro A.G."/>
            <person name="Kuo A."/>
            <person name="Tritt A."/>
            <person name="Lipzen A."/>
            <person name="He G."/>
            <person name="Yan M."/>
            <person name="Ng V."/>
            <person name="Cullen D."/>
            <person name="Martin F."/>
            <person name="Rosso M.-N."/>
            <person name="Henrissat B."/>
            <person name="Hibbett D."/>
            <person name="Martinez A.T."/>
            <person name="Grigoriev I.V."/>
        </authorList>
    </citation>
    <scope>NUCLEOTIDE SEQUENCE</scope>
    <source>
        <strain evidence="7">CBS 247.69</strain>
    </source>
</reference>
<organism evidence="7 8">
    <name type="scientific">Collybia nuda</name>
    <dbReference type="NCBI Taxonomy" id="64659"/>
    <lineage>
        <taxon>Eukaryota</taxon>
        <taxon>Fungi</taxon>
        <taxon>Dikarya</taxon>
        <taxon>Basidiomycota</taxon>
        <taxon>Agaricomycotina</taxon>
        <taxon>Agaricomycetes</taxon>
        <taxon>Agaricomycetidae</taxon>
        <taxon>Agaricales</taxon>
        <taxon>Tricholomatineae</taxon>
        <taxon>Clitocybaceae</taxon>
        <taxon>Collybia</taxon>
    </lineage>
</organism>
<dbReference type="AlphaFoldDB" id="A0A9P5XS39"/>
<dbReference type="GO" id="GO:0008270">
    <property type="term" value="F:zinc ion binding"/>
    <property type="evidence" value="ECO:0007669"/>
    <property type="project" value="UniProtKB-KW"/>
</dbReference>